<keyword evidence="6" id="KW-1185">Reference proteome</keyword>
<reference evidence="5" key="1">
    <citation type="submission" date="2023-03" db="EMBL/GenBank/DDBJ databases">
        <title>Massive genome expansion in bonnet fungi (Mycena s.s.) driven by repeated elements and novel gene families across ecological guilds.</title>
        <authorList>
            <consortium name="Lawrence Berkeley National Laboratory"/>
            <person name="Harder C.B."/>
            <person name="Miyauchi S."/>
            <person name="Viragh M."/>
            <person name="Kuo A."/>
            <person name="Thoen E."/>
            <person name="Andreopoulos B."/>
            <person name="Lu D."/>
            <person name="Skrede I."/>
            <person name="Drula E."/>
            <person name="Henrissat B."/>
            <person name="Morin E."/>
            <person name="Kohler A."/>
            <person name="Barry K."/>
            <person name="LaButti K."/>
            <person name="Morin E."/>
            <person name="Salamov A."/>
            <person name="Lipzen A."/>
            <person name="Mereny Z."/>
            <person name="Hegedus B."/>
            <person name="Baldrian P."/>
            <person name="Stursova M."/>
            <person name="Weitz H."/>
            <person name="Taylor A."/>
            <person name="Grigoriev I.V."/>
            <person name="Nagy L.G."/>
            <person name="Martin F."/>
            <person name="Kauserud H."/>
        </authorList>
    </citation>
    <scope>NUCLEOTIDE SEQUENCE</scope>
    <source>
        <strain evidence="5">CBHHK002</strain>
    </source>
</reference>
<evidence type="ECO:0008006" key="7">
    <source>
        <dbReference type="Google" id="ProtNLM"/>
    </source>
</evidence>
<keyword evidence="2 4" id="KW-0479">Metal-binding</keyword>
<dbReference type="GO" id="GO:0034354">
    <property type="term" value="P:'de novo' NAD+ biosynthetic process from L-tryptophan"/>
    <property type="evidence" value="ECO:0007669"/>
    <property type="project" value="TreeGrafter"/>
</dbReference>
<evidence type="ECO:0000313" key="6">
    <source>
        <dbReference type="Proteomes" id="UP001218218"/>
    </source>
</evidence>
<dbReference type="PANTHER" id="PTHR28657:SF11">
    <property type="entry name" value="INDOLEAMINE 2,3-DIOXYGENASE"/>
    <property type="match status" value="1"/>
</dbReference>
<dbReference type="GO" id="GO:0033754">
    <property type="term" value="F:indoleamine 2,3-dioxygenase activity"/>
    <property type="evidence" value="ECO:0007669"/>
    <property type="project" value="TreeGrafter"/>
</dbReference>
<dbReference type="InterPro" id="IPR037217">
    <property type="entry name" value="Trp/Indoleamine_2_3_dOase-like"/>
</dbReference>
<evidence type="ECO:0000256" key="3">
    <source>
        <dbReference type="ARBA" id="ARBA00023004"/>
    </source>
</evidence>
<comment type="caution">
    <text evidence="5">The sequence shown here is derived from an EMBL/GenBank/DDBJ whole genome shotgun (WGS) entry which is preliminary data.</text>
</comment>
<dbReference type="Proteomes" id="UP001218218">
    <property type="component" value="Unassembled WGS sequence"/>
</dbReference>
<dbReference type="SUPFAM" id="SSF140959">
    <property type="entry name" value="Indolic compounds 2,3-dioxygenase-like"/>
    <property type="match status" value="1"/>
</dbReference>
<dbReference type="GO" id="GO:0046872">
    <property type="term" value="F:metal ion binding"/>
    <property type="evidence" value="ECO:0007669"/>
    <property type="project" value="UniProtKB-KW"/>
</dbReference>
<dbReference type="Gene3D" id="1.20.58.480">
    <property type="match status" value="1"/>
</dbReference>
<dbReference type="GO" id="GO:0005737">
    <property type="term" value="C:cytoplasm"/>
    <property type="evidence" value="ECO:0007669"/>
    <property type="project" value="TreeGrafter"/>
</dbReference>
<proteinExistence type="inferred from homology"/>
<feature type="binding site" description="proximal binding residue" evidence="4">
    <location>
        <position position="381"/>
    </location>
    <ligand>
        <name>heme b</name>
        <dbReference type="ChEBI" id="CHEBI:60344"/>
    </ligand>
    <ligandPart>
        <name>Fe</name>
        <dbReference type="ChEBI" id="CHEBI:18248"/>
    </ligandPart>
</feature>
<gene>
    <name evidence="5" type="ORF">DFH08DRAFT_789564</name>
</gene>
<evidence type="ECO:0000256" key="1">
    <source>
        <dbReference type="ARBA" id="ARBA00007119"/>
    </source>
</evidence>
<comment type="similarity">
    <text evidence="1">Belongs to the indoleamine 2,3-dioxygenase family.</text>
</comment>
<evidence type="ECO:0000313" key="5">
    <source>
        <dbReference type="EMBL" id="KAJ7319104.1"/>
    </source>
</evidence>
<accession>A0AAD7EGL9</accession>
<dbReference type="Pfam" id="PF01231">
    <property type="entry name" value="IDO"/>
    <property type="match status" value="1"/>
</dbReference>
<keyword evidence="3 4" id="KW-0408">Iron</keyword>
<dbReference type="EMBL" id="JARIHO010000055">
    <property type="protein sequence ID" value="KAJ7319104.1"/>
    <property type="molecule type" value="Genomic_DNA"/>
</dbReference>
<dbReference type="AlphaFoldDB" id="A0AAD7EGL9"/>
<protein>
    <recommendedName>
        <fullName evidence="7">Indoleamine 2,3-dioxygenase</fullName>
    </recommendedName>
</protein>
<dbReference type="InterPro" id="IPR000898">
    <property type="entry name" value="Indolamine_dOase"/>
</dbReference>
<evidence type="ECO:0000256" key="4">
    <source>
        <dbReference type="PIRSR" id="PIRSR600898-1"/>
    </source>
</evidence>
<organism evidence="5 6">
    <name type="scientific">Mycena albidolilacea</name>
    <dbReference type="NCBI Taxonomy" id="1033008"/>
    <lineage>
        <taxon>Eukaryota</taxon>
        <taxon>Fungi</taxon>
        <taxon>Dikarya</taxon>
        <taxon>Basidiomycota</taxon>
        <taxon>Agaricomycotina</taxon>
        <taxon>Agaricomycetes</taxon>
        <taxon>Agaricomycetidae</taxon>
        <taxon>Agaricales</taxon>
        <taxon>Marasmiineae</taxon>
        <taxon>Mycenaceae</taxon>
        <taxon>Mycena</taxon>
    </lineage>
</organism>
<keyword evidence="4" id="KW-0349">Heme</keyword>
<evidence type="ECO:0000256" key="2">
    <source>
        <dbReference type="ARBA" id="ARBA00022723"/>
    </source>
</evidence>
<dbReference type="GO" id="GO:0019441">
    <property type="term" value="P:L-tryptophan catabolic process to kynurenine"/>
    <property type="evidence" value="ECO:0007669"/>
    <property type="project" value="InterPro"/>
</dbReference>
<name>A0AAD7EGL9_9AGAR</name>
<sequence length="430" mass="49129">MFSWIFSTYSSPSPAVVVSPGPSTKILQDPLNHRAIECLRDLVQLGGGGTWPPTATYDDSWPLPLRAYHSVFRAMETSLPVEEPSLIHARNREIIDSFRARMRSELERRIKIPEVERTLEEWESQSGVQSAWLGFFTCISFLRHAYRWGVTPIVSEAQSEASVEFPQELDLPWSALQRHFGISSPSGCMTSICYSNMASDEILQYSVTAGMGEVHNSTEFWNTKLVVDMETKLLPAYHLFAQAISFMDFRDPDAAQDALKSANDILRAALKYFFNTMVDSKISHTVWMAYVQGFQGWALEGIDGISGGQSLLFRTMDSFLGIRPWPTPEKERLHIPEAQRNWLNCLRDYDIRAVAKEREYIKVTNELDSLVKQLRVWRMGHMRRMQPYESQNRPERKTMTAGISVVDAPDGEQMILHLKKELGRRLAQTV</sequence>
<dbReference type="GO" id="GO:0020037">
    <property type="term" value="F:heme binding"/>
    <property type="evidence" value="ECO:0007669"/>
    <property type="project" value="InterPro"/>
</dbReference>
<dbReference type="PANTHER" id="PTHR28657">
    <property type="entry name" value="INDOLEAMINE 2,3-DIOXYGENASE"/>
    <property type="match status" value="1"/>
</dbReference>